<dbReference type="PANTHER" id="PTHR47481:SF7">
    <property type="entry name" value="CCHC-TYPE DOMAIN-CONTAINING PROTEIN"/>
    <property type="match status" value="1"/>
</dbReference>
<dbReference type="Pfam" id="PF14223">
    <property type="entry name" value="Retrotran_gag_2"/>
    <property type="match status" value="1"/>
</dbReference>
<comment type="caution">
    <text evidence="4">The sequence shown here is derived from an EMBL/GenBank/DDBJ whole genome shotgun (WGS) entry which is preliminary data.</text>
</comment>
<proteinExistence type="predicted"/>
<dbReference type="GO" id="GO:0008270">
    <property type="term" value="F:zinc ion binding"/>
    <property type="evidence" value="ECO:0007669"/>
    <property type="project" value="UniProtKB-KW"/>
</dbReference>
<feature type="compositionally biased region" description="Basic and acidic residues" evidence="2">
    <location>
        <begin position="169"/>
        <end position="180"/>
    </location>
</feature>
<keyword evidence="1" id="KW-0862">Zinc</keyword>
<keyword evidence="1" id="KW-0479">Metal-binding</keyword>
<evidence type="ECO:0000256" key="1">
    <source>
        <dbReference type="PROSITE-ProRule" id="PRU00047"/>
    </source>
</evidence>
<dbReference type="InterPro" id="IPR054722">
    <property type="entry name" value="PolX-like_BBD"/>
</dbReference>
<gene>
    <name evidence="4" type="ORF">PM001_LOCUS11618</name>
</gene>
<protein>
    <recommendedName>
        <fullName evidence="3">CCHC-type domain-containing protein</fullName>
    </recommendedName>
</protein>
<accession>A0AAV1TXN7</accession>
<dbReference type="InterPro" id="IPR001878">
    <property type="entry name" value="Znf_CCHC"/>
</dbReference>
<dbReference type="Pfam" id="PF22936">
    <property type="entry name" value="Pol_BBD"/>
    <property type="match status" value="1"/>
</dbReference>
<keyword evidence="1" id="KW-0863">Zinc-finger</keyword>
<dbReference type="Gene3D" id="4.10.60.10">
    <property type="entry name" value="Zinc finger, CCHC-type"/>
    <property type="match status" value="1"/>
</dbReference>
<evidence type="ECO:0000256" key="2">
    <source>
        <dbReference type="SAM" id="MobiDB-lite"/>
    </source>
</evidence>
<dbReference type="SUPFAM" id="SSF57756">
    <property type="entry name" value="Retrovirus zinc finger-like domains"/>
    <property type="match status" value="1"/>
</dbReference>
<name>A0AAV1TXN7_9STRA</name>
<dbReference type="EMBL" id="CAKLBY020000100">
    <property type="protein sequence ID" value="CAK7926468.1"/>
    <property type="molecule type" value="Genomic_DNA"/>
</dbReference>
<dbReference type="SMART" id="SM00343">
    <property type="entry name" value="ZnF_C2HC"/>
    <property type="match status" value="1"/>
</dbReference>
<dbReference type="AlphaFoldDB" id="A0AAV1TXN7"/>
<dbReference type="Proteomes" id="UP001162060">
    <property type="component" value="Unassembled WGS sequence"/>
</dbReference>
<dbReference type="PANTHER" id="PTHR47481">
    <property type="match status" value="1"/>
</dbReference>
<evidence type="ECO:0000259" key="3">
    <source>
        <dbReference type="PROSITE" id="PS50158"/>
    </source>
</evidence>
<reference evidence="4" key="1">
    <citation type="submission" date="2024-01" db="EMBL/GenBank/DDBJ databases">
        <authorList>
            <person name="Webb A."/>
        </authorList>
    </citation>
    <scope>NUCLEOTIDE SEQUENCE</scope>
    <source>
        <strain evidence="4">Pm1</strain>
    </source>
</reference>
<feature type="region of interest" description="Disordered" evidence="2">
    <location>
        <begin position="169"/>
        <end position="190"/>
    </location>
</feature>
<dbReference type="Pfam" id="PF00098">
    <property type="entry name" value="zf-CCHC"/>
    <property type="match status" value="1"/>
</dbReference>
<feature type="region of interest" description="Disordered" evidence="2">
    <location>
        <begin position="219"/>
        <end position="250"/>
    </location>
</feature>
<dbReference type="InterPro" id="IPR036875">
    <property type="entry name" value="Znf_CCHC_sf"/>
</dbReference>
<feature type="domain" description="CCHC-type" evidence="3">
    <location>
        <begin position="205"/>
        <end position="220"/>
    </location>
</feature>
<dbReference type="GO" id="GO:0003676">
    <property type="term" value="F:nucleic acid binding"/>
    <property type="evidence" value="ECO:0007669"/>
    <property type="project" value="InterPro"/>
</dbReference>
<sequence>MDASSVRISKFDETNFHARKFKMQMVLEERDLWEVVSGEIKAEQCVTQLDQAAYKRKSRKAMAVICLAMEDSQLPLVWSASGACDAWSRLEDHFEKKSLVNKLFLRRRFFTTMMEESDDVLEHITSSRRWRNIQKRLSDSYQFLITALKSRSDTFSWELVTSRLLHEETKRKEQGSKGDEASQGQAFITRDNQRKGLPVKKFWSCHNCGKIGHRVAECPSRIQENTERHRPQRSQDSGDRYRSQRANVAQEEDSGDYLFSIGETTSGKSSGIWLVDSGATQHMTCSKKFMRNYKVFDAVDVHLADDGIVQAIGSGDTVMSMKTPQGMKKGVLTNVWHIPKLFRNLFSVGRFTKDVGPVTISKDVGPVKFTNDVFYGEAKGIK</sequence>
<organism evidence="4 5">
    <name type="scientific">Peronospora matthiolae</name>
    <dbReference type="NCBI Taxonomy" id="2874970"/>
    <lineage>
        <taxon>Eukaryota</taxon>
        <taxon>Sar</taxon>
        <taxon>Stramenopiles</taxon>
        <taxon>Oomycota</taxon>
        <taxon>Peronosporomycetes</taxon>
        <taxon>Peronosporales</taxon>
        <taxon>Peronosporaceae</taxon>
        <taxon>Peronospora</taxon>
    </lineage>
</organism>
<evidence type="ECO:0000313" key="4">
    <source>
        <dbReference type="EMBL" id="CAK7926468.1"/>
    </source>
</evidence>
<evidence type="ECO:0000313" key="5">
    <source>
        <dbReference type="Proteomes" id="UP001162060"/>
    </source>
</evidence>
<dbReference type="PROSITE" id="PS50158">
    <property type="entry name" value="ZF_CCHC"/>
    <property type="match status" value="1"/>
</dbReference>